<dbReference type="HOGENOM" id="CLU_1668434_0_0_9"/>
<sequence length="168" mass="19616">MLKKDVTYDDIEFVKNEKSGLEEPQEVSKTHTLRFLYTLKTIKLYEQVSGRDFFDEYNKAFNRLTSYLFESGINFEKINAISEEEAIKLLPMLTDPLINRFLMDFIPCFYAEVNNGVLVQSEGTIETARDSLWLMSLVNVEFFLNIFNEISSKDFSKRKTTSKKSKKS</sequence>
<dbReference type="AlphaFoldDB" id="S0KNZ7"/>
<keyword evidence="2" id="KW-1185">Reference proteome</keyword>
<dbReference type="STRING" id="44009.RV01_GL002506"/>
<evidence type="ECO:0000313" key="1">
    <source>
        <dbReference type="EMBL" id="EOT42745.1"/>
    </source>
</evidence>
<accession>S0KNZ7</accession>
<evidence type="ECO:0000313" key="2">
    <source>
        <dbReference type="Proteomes" id="UP000014127"/>
    </source>
</evidence>
<protein>
    <submittedName>
        <fullName evidence="1">Uncharacterized protein</fullName>
    </submittedName>
</protein>
<proteinExistence type="predicted"/>
<gene>
    <name evidence="1" type="ORF">OMK_01106</name>
</gene>
<dbReference type="OrthoDB" id="9991625at2"/>
<reference evidence="1 2" key="1">
    <citation type="submission" date="2013-03" db="EMBL/GenBank/DDBJ databases">
        <title>The Genome Sequence of Enterococcus dispar ATCC_51266 (Illumina only assembly).</title>
        <authorList>
            <consortium name="The Broad Institute Genomics Platform"/>
            <consortium name="The Broad Institute Genome Sequencing Center for Infectious Disease"/>
            <person name="Earl A."/>
            <person name="Russ C."/>
            <person name="Gilmore M."/>
            <person name="Surin D."/>
            <person name="Walker B."/>
            <person name="Young S."/>
            <person name="Zeng Q."/>
            <person name="Gargeya S."/>
            <person name="Fitzgerald M."/>
            <person name="Haas B."/>
            <person name="Abouelleil A."/>
            <person name="Allen A.W."/>
            <person name="Alvarado L."/>
            <person name="Arachchi H.M."/>
            <person name="Berlin A.M."/>
            <person name="Chapman S.B."/>
            <person name="Gainer-Dewar J."/>
            <person name="Goldberg J."/>
            <person name="Griggs A."/>
            <person name="Gujja S."/>
            <person name="Hansen M."/>
            <person name="Howarth C."/>
            <person name="Imamovic A."/>
            <person name="Ireland A."/>
            <person name="Larimer J."/>
            <person name="McCowan C."/>
            <person name="Murphy C."/>
            <person name="Pearson M."/>
            <person name="Poon T.W."/>
            <person name="Priest M."/>
            <person name="Roberts A."/>
            <person name="Saif S."/>
            <person name="Shea T."/>
            <person name="Sisk P."/>
            <person name="Sykes S."/>
            <person name="Wortman J."/>
            <person name="Nusbaum C."/>
            <person name="Birren B."/>
        </authorList>
    </citation>
    <scope>NUCLEOTIDE SEQUENCE [LARGE SCALE GENOMIC DNA]</scope>
    <source>
        <strain evidence="1 2">ATCC 51266</strain>
    </source>
</reference>
<dbReference type="PATRIC" id="fig|1139219.3.peg.1072"/>
<dbReference type="EMBL" id="AHYR01000004">
    <property type="protein sequence ID" value="EOT42745.1"/>
    <property type="molecule type" value="Genomic_DNA"/>
</dbReference>
<dbReference type="Proteomes" id="UP000014127">
    <property type="component" value="Unassembled WGS sequence"/>
</dbReference>
<name>S0KNZ7_9ENTE</name>
<dbReference type="RefSeq" id="WP_016172284.1">
    <property type="nucleotide sequence ID" value="NZ_ASWK01000001.1"/>
</dbReference>
<comment type="caution">
    <text evidence="1">The sequence shown here is derived from an EMBL/GenBank/DDBJ whole genome shotgun (WGS) entry which is preliminary data.</text>
</comment>
<organism evidence="1 2">
    <name type="scientific">Enterococcus dispar ATCC 51266</name>
    <dbReference type="NCBI Taxonomy" id="1139219"/>
    <lineage>
        <taxon>Bacteria</taxon>
        <taxon>Bacillati</taxon>
        <taxon>Bacillota</taxon>
        <taxon>Bacilli</taxon>
        <taxon>Lactobacillales</taxon>
        <taxon>Enterococcaceae</taxon>
        <taxon>Enterococcus</taxon>
    </lineage>
</organism>